<dbReference type="Gene3D" id="3.40.190.10">
    <property type="entry name" value="Periplasmic binding protein-like II"/>
    <property type="match status" value="2"/>
</dbReference>
<dbReference type="Pfam" id="PF16868">
    <property type="entry name" value="NMT1_3"/>
    <property type="match status" value="1"/>
</dbReference>
<dbReference type="EMBL" id="RJKM01000001">
    <property type="protein sequence ID" value="ROP40962.1"/>
    <property type="molecule type" value="Genomic_DNA"/>
</dbReference>
<evidence type="ECO:0008006" key="3">
    <source>
        <dbReference type="Google" id="ProtNLM"/>
    </source>
</evidence>
<dbReference type="SUPFAM" id="SSF53850">
    <property type="entry name" value="Periplasmic binding protein-like II"/>
    <property type="match status" value="1"/>
</dbReference>
<dbReference type="Proteomes" id="UP000268727">
    <property type="component" value="Unassembled WGS sequence"/>
</dbReference>
<evidence type="ECO:0000313" key="2">
    <source>
        <dbReference type="Proteomes" id="UP000268727"/>
    </source>
</evidence>
<dbReference type="PROSITE" id="PS51318">
    <property type="entry name" value="TAT"/>
    <property type="match status" value="1"/>
</dbReference>
<keyword evidence="2" id="KW-1185">Reference proteome</keyword>
<dbReference type="NCBIfam" id="TIGR02122">
    <property type="entry name" value="TRAP_TAXI"/>
    <property type="match status" value="1"/>
</dbReference>
<evidence type="ECO:0000313" key="1">
    <source>
        <dbReference type="EMBL" id="ROP40962.1"/>
    </source>
</evidence>
<gene>
    <name evidence="1" type="ORF">EDD40_6381</name>
</gene>
<reference evidence="1 2" key="1">
    <citation type="submission" date="2018-11" db="EMBL/GenBank/DDBJ databases">
        <title>Sequencing the genomes of 1000 actinobacteria strains.</title>
        <authorList>
            <person name="Klenk H.-P."/>
        </authorList>
    </citation>
    <scope>NUCLEOTIDE SEQUENCE [LARGE SCALE GENOMIC DNA]</scope>
    <source>
        <strain evidence="1 2">DSM 44231</strain>
    </source>
</reference>
<dbReference type="PANTHER" id="PTHR42941">
    <property type="entry name" value="SLL1037 PROTEIN"/>
    <property type="match status" value="1"/>
</dbReference>
<protein>
    <recommendedName>
        <fullName evidence="3">TRAP transporter TAXI family solute receptor</fullName>
    </recommendedName>
</protein>
<dbReference type="AlphaFoldDB" id="A0A3N1HF89"/>
<name>A0A3N1HF89_9PSEU</name>
<proteinExistence type="predicted"/>
<comment type="caution">
    <text evidence="1">The sequence shown here is derived from an EMBL/GenBank/DDBJ whole genome shotgun (WGS) entry which is preliminary data.</text>
</comment>
<accession>A0A3N1HF89</accession>
<dbReference type="PROSITE" id="PS51257">
    <property type="entry name" value="PROKAR_LIPOPROTEIN"/>
    <property type="match status" value="1"/>
</dbReference>
<dbReference type="InterPro" id="IPR006311">
    <property type="entry name" value="TAT_signal"/>
</dbReference>
<dbReference type="InterPro" id="IPR011852">
    <property type="entry name" value="TRAP_TAXI"/>
</dbReference>
<organism evidence="1 2">
    <name type="scientific">Saccharothrix texasensis</name>
    <dbReference type="NCBI Taxonomy" id="103734"/>
    <lineage>
        <taxon>Bacteria</taxon>
        <taxon>Bacillati</taxon>
        <taxon>Actinomycetota</taxon>
        <taxon>Actinomycetes</taxon>
        <taxon>Pseudonocardiales</taxon>
        <taxon>Pseudonocardiaceae</taxon>
        <taxon>Saccharothrix</taxon>
    </lineage>
</organism>
<dbReference type="PANTHER" id="PTHR42941:SF1">
    <property type="entry name" value="SLL1037 PROTEIN"/>
    <property type="match status" value="1"/>
</dbReference>
<sequence>MRVSRRSVLRAALVAGGPAWLTACTSTETPALDELVLATGPDGAVFREIGGALAAALADELPATRVVERQTGASVENVRLLGEGQVHLGLSSLDPLVSGSLLSAEDPGGISAVGRLYDSFMQVAVPAGSSLRTLSDLAGKTVSFGPSESGTEFTASRLLSLLGIEVDARRMAHADAADEVRSGALDAFLALTGIPTPAIADTLGTFPLRLLDLPAEAERLAEAYPGPYVPATIPATTYGNLGPCHTFAVPNLLLARTSLDEDVVEVVTRTVFTQSARIAAGHPEASRINVRTGIATGQVPLHKGAERWFRATKR</sequence>
<dbReference type="RefSeq" id="WP_246037955.1">
    <property type="nucleotide sequence ID" value="NZ_RJKM01000001.1"/>
</dbReference>